<sequence length="262" mass="29458">MSQQYKAIFSDIDGTLLNSQHQISPQTAKSIQRVLRQGIPFILASARPPLAMTPFYQQLNAHCPMICYGGALILDADLQPLYSIELAQADFEKVSHILEQVPDLSLNYYSGLDWFCPNPENKWTVQEGEITHLRASLKPKYLTHVHKILVIADAKLILVTEKVLKALFPHLAIHRSKNEYLEIMHPNASKANALQFMQQKLGIKQENIIAFGDNFNDLDMLEYAGLGVAMGNAPEQIKQAVERVTLDNNHDGLAVILDELFL</sequence>
<reference evidence="1 2" key="1">
    <citation type="submission" date="2014-01" db="EMBL/GenBank/DDBJ databases">
        <authorList>
            <person name="Zuccon D."/>
        </authorList>
    </citation>
    <scope>NUCLEOTIDE SEQUENCE [LARGE SCALE GENOMIC DNA]</scope>
    <source>
        <strain evidence="1 2">Y31</strain>
    </source>
</reference>
<keyword evidence="1" id="KW-0378">Hydrolase</keyword>
<comment type="caution">
    <text evidence="1">The sequence shown here is derived from an EMBL/GenBank/DDBJ whole genome shotgun (WGS) entry which is preliminary data.</text>
</comment>
<evidence type="ECO:0000313" key="2">
    <source>
        <dbReference type="Proteomes" id="UP000078358"/>
    </source>
</evidence>
<dbReference type="Gene3D" id="3.40.50.1000">
    <property type="entry name" value="HAD superfamily/HAD-like"/>
    <property type="match status" value="1"/>
</dbReference>
<dbReference type="PANTHER" id="PTHR10000">
    <property type="entry name" value="PHOSPHOSERINE PHOSPHATASE"/>
    <property type="match status" value="1"/>
</dbReference>
<dbReference type="Gene3D" id="3.30.1240.10">
    <property type="match status" value="1"/>
</dbReference>
<dbReference type="GO" id="GO:0005829">
    <property type="term" value="C:cytosol"/>
    <property type="evidence" value="ECO:0007669"/>
    <property type="project" value="TreeGrafter"/>
</dbReference>
<dbReference type="PROSITE" id="PS01228">
    <property type="entry name" value="COF_1"/>
    <property type="match status" value="1"/>
</dbReference>
<organism evidence="1 2">
    <name type="scientific">Bibersteinia trehalosi Y31</name>
    <dbReference type="NCBI Taxonomy" id="1261658"/>
    <lineage>
        <taxon>Bacteria</taxon>
        <taxon>Pseudomonadati</taxon>
        <taxon>Pseudomonadota</taxon>
        <taxon>Gammaproteobacteria</taxon>
        <taxon>Pasteurellales</taxon>
        <taxon>Pasteurellaceae</taxon>
        <taxon>Bibersteinia</taxon>
    </lineage>
</organism>
<dbReference type="SFLD" id="SFLDG01140">
    <property type="entry name" value="C2.B:_Phosphomannomutase_and_P"/>
    <property type="match status" value="1"/>
</dbReference>
<dbReference type="NCBIfam" id="TIGR00099">
    <property type="entry name" value="Cof-subfamily"/>
    <property type="match status" value="1"/>
</dbReference>
<dbReference type="PANTHER" id="PTHR10000:SF8">
    <property type="entry name" value="HAD SUPERFAMILY HYDROLASE-LIKE, TYPE 3"/>
    <property type="match status" value="1"/>
</dbReference>
<dbReference type="PROSITE" id="PS01229">
    <property type="entry name" value="COF_2"/>
    <property type="match status" value="1"/>
</dbReference>
<dbReference type="CDD" id="cd07516">
    <property type="entry name" value="HAD_Pase"/>
    <property type="match status" value="1"/>
</dbReference>
<dbReference type="NCBIfam" id="TIGR01484">
    <property type="entry name" value="HAD-SF-IIB"/>
    <property type="match status" value="1"/>
</dbReference>
<dbReference type="Pfam" id="PF08282">
    <property type="entry name" value="Hydrolase_3"/>
    <property type="match status" value="1"/>
</dbReference>
<dbReference type="InterPro" id="IPR000150">
    <property type="entry name" value="Cof"/>
</dbReference>
<dbReference type="PATRIC" id="fig|1261658.3.peg.1079"/>
<dbReference type="GO" id="GO:0016791">
    <property type="term" value="F:phosphatase activity"/>
    <property type="evidence" value="ECO:0007669"/>
    <property type="project" value="UniProtKB-ARBA"/>
</dbReference>
<protein>
    <submittedName>
        <fullName evidence="1">Hydrolase</fullName>
    </submittedName>
</protein>
<dbReference type="EMBL" id="JACI01000002">
    <property type="protein sequence ID" value="OAQ13863.1"/>
    <property type="molecule type" value="Genomic_DNA"/>
</dbReference>
<name>A0A179CVD5_BIBTR</name>
<gene>
    <name evidence="1" type="ORF">F480_05485</name>
</gene>
<accession>A0A179CVD5</accession>
<proteinExistence type="predicted"/>
<dbReference type="AlphaFoldDB" id="A0A179CVD5"/>
<dbReference type="Proteomes" id="UP000078358">
    <property type="component" value="Unassembled WGS sequence"/>
</dbReference>
<dbReference type="SUPFAM" id="SSF56784">
    <property type="entry name" value="HAD-like"/>
    <property type="match status" value="1"/>
</dbReference>
<evidence type="ECO:0000313" key="1">
    <source>
        <dbReference type="EMBL" id="OAQ13863.1"/>
    </source>
</evidence>
<dbReference type="GO" id="GO:0000287">
    <property type="term" value="F:magnesium ion binding"/>
    <property type="evidence" value="ECO:0007669"/>
    <property type="project" value="TreeGrafter"/>
</dbReference>
<dbReference type="InterPro" id="IPR023214">
    <property type="entry name" value="HAD_sf"/>
</dbReference>
<dbReference type="InterPro" id="IPR006379">
    <property type="entry name" value="HAD-SF_hydro_IIB"/>
</dbReference>
<dbReference type="RefSeq" id="WP_015431605.1">
    <property type="nucleotide sequence ID" value="NZ_JACI01000002.1"/>
</dbReference>
<dbReference type="SFLD" id="SFLDS00003">
    <property type="entry name" value="Haloacid_Dehalogenase"/>
    <property type="match status" value="1"/>
</dbReference>
<dbReference type="InterPro" id="IPR036412">
    <property type="entry name" value="HAD-like_sf"/>
</dbReference>